<gene>
    <name evidence="6" type="ORF">NG42_10375</name>
    <name evidence="7" type="ORF">NG43_06920</name>
</gene>
<protein>
    <recommendedName>
        <fullName evidence="2">histidine kinase</fullName>
        <ecNumber evidence="2">2.7.13.3</ecNumber>
    </recommendedName>
</protein>
<keyword evidence="9" id="KW-1185">Reference proteome</keyword>
<dbReference type="EMBL" id="JRXE01000012">
    <property type="protein sequence ID" value="KOC90171.1"/>
    <property type="molecule type" value="Genomic_DNA"/>
</dbReference>
<dbReference type="PANTHER" id="PTHR43547">
    <property type="entry name" value="TWO-COMPONENT HISTIDINE KINASE"/>
    <property type="match status" value="1"/>
</dbReference>
<keyword evidence="6" id="KW-0418">Kinase</keyword>
<evidence type="ECO:0000313" key="6">
    <source>
        <dbReference type="EMBL" id="KOC90171.1"/>
    </source>
</evidence>
<dbReference type="InterPro" id="IPR036890">
    <property type="entry name" value="HATPase_C_sf"/>
</dbReference>
<dbReference type="InterPro" id="IPR004358">
    <property type="entry name" value="Sig_transdc_His_kin-like_C"/>
</dbReference>
<dbReference type="PRINTS" id="PR00344">
    <property type="entry name" value="BCTRLSENSOR"/>
</dbReference>
<comment type="caution">
    <text evidence="6">The sequence shown here is derived from an EMBL/GenBank/DDBJ whole genome shotgun (WGS) entry which is preliminary data.</text>
</comment>
<dbReference type="SMART" id="SM00387">
    <property type="entry name" value="HATPase_c"/>
    <property type="match status" value="1"/>
</dbReference>
<dbReference type="PROSITE" id="PS50109">
    <property type="entry name" value="HIS_KIN"/>
    <property type="match status" value="1"/>
</dbReference>
<dbReference type="EC" id="2.7.13.3" evidence="2"/>
<accession>A0A0L7T4N0</accession>
<name>A0A0L7T4N0_9GAMM</name>
<feature type="domain" description="Histidine kinase" evidence="5">
    <location>
        <begin position="208"/>
        <end position="418"/>
    </location>
</feature>
<dbReference type="Gene3D" id="3.30.565.10">
    <property type="entry name" value="Histidine kinase-like ATPase, C-terminal domain"/>
    <property type="match status" value="1"/>
</dbReference>
<evidence type="ECO:0000256" key="2">
    <source>
        <dbReference type="ARBA" id="ARBA00012438"/>
    </source>
</evidence>
<sequence>MKIKYFYILILILSFLTIIFITTNKFNGIKEQYNTIEPNLDNYSAAEVLFLSFERMKVALLSPMKNDDFLLKKKIFDSKIMILENKSNNHESFFHDTYFLTLIYKIKLQSSELSVLYADNVDSIDLTSDAIAYMNKMHSTLLDIQEVAYRIQIRNFNRTKDIIKDNSSDTEFYSLLCIVLSFILIMLLWRHITKLKDTLLKKNIFISAIYHELSGSIQKIQISSEMIDVHSNVVMADKYISTIKLHSNKIFHQTREILEYSKIEIGNSELNNLRFFIEDLVNEARVFCEEKNKNQLIVKSNSDKKIINADKQKLLSIIINLIDNANKNTQNGTIILTVKLLNSRLYMRVQDNGCGFDIKNLASLYHPFNQGAEKETRQGLGLGLTIIKSYVKIFNGKINVKSKPGSGSSFLICIPVIVITG</sequence>
<dbReference type="OrthoDB" id="1931120at2"/>
<comment type="catalytic activity">
    <reaction evidence="1">
        <text>ATP + protein L-histidine = ADP + protein N-phospho-L-histidine.</text>
        <dbReference type="EC" id="2.7.13.3"/>
    </reaction>
</comment>
<feature type="transmembrane region" description="Helical" evidence="4">
    <location>
        <begin position="172"/>
        <end position="192"/>
    </location>
</feature>
<dbReference type="PATRIC" id="fig|1560201.3.peg.2207"/>
<keyword evidence="4" id="KW-0472">Membrane</keyword>
<evidence type="ECO:0000313" key="7">
    <source>
        <dbReference type="EMBL" id="KOC94165.1"/>
    </source>
</evidence>
<keyword evidence="3" id="KW-0597">Phosphoprotein</keyword>
<dbReference type="SUPFAM" id="SSF47384">
    <property type="entry name" value="Homodimeric domain of signal transducing histidine kinase"/>
    <property type="match status" value="1"/>
</dbReference>
<evidence type="ECO:0000256" key="3">
    <source>
        <dbReference type="ARBA" id="ARBA00022553"/>
    </source>
</evidence>
<evidence type="ECO:0000256" key="1">
    <source>
        <dbReference type="ARBA" id="ARBA00000085"/>
    </source>
</evidence>
<dbReference type="AlphaFoldDB" id="A0A0L7T4N0"/>
<evidence type="ECO:0000259" key="5">
    <source>
        <dbReference type="PROSITE" id="PS50109"/>
    </source>
</evidence>
<dbReference type="InterPro" id="IPR036097">
    <property type="entry name" value="HisK_dim/P_sf"/>
</dbReference>
<dbReference type="InterPro" id="IPR003594">
    <property type="entry name" value="HATPase_dom"/>
</dbReference>
<keyword evidence="4" id="KW-1133">Transmembrane helix</keyword>
<reference evidence="8 9" key="1">
    <citation type="journal article" date="2015" name="Int. J. Syst. Evol. Microbiol.">
        <title>Erwinia iniecta sp. nov., isolated from Russian wheat aphids (Diuraphis noxia).</title>
        <authorList>
            <person name="Campillo T."/>
            <person name="Luna E."/>
            <person name="Portier P."/>
            <person name="Fischer-Le Saux M."/>
            <person name="Lapitan N."/>
            <person name="Tisserat N.A."/>
            <person name="Leach J.E."/>
        </authorList>
    </citation>
    <scope>NUCLEOTIDE SEQUENCE [LARGE SCALE GENOMIC DNA]</scope>
    <source>
        <strain evidence="6 9">B120</strain>
        <strain evidence="7 8">B149</strain>
    </source>
</reference>
<evidence type="ECO:0000313" key="9">
    <source>
        <dbReference type="Proteomes" id="UP000037088"/>
    </source>
</evidence>
<dbReference type="RefSeq" id="WP_052899224.1">
    <property type="nucleotide sequence ID" value="NZ_JRXE01000012.1"/>
</dbReference>
<proteinExistence type="predicted"/>
<feature type="transmembrane region" description="Helical" evidence="4">
    <location>
        <begin position="6"/>
        <end position="23"/>
    </location>
</feature>
<dbReference type="STRING" id="1560201.NG42_10375"/>
<keyword evidence="6" id="KW-0808">Transferase</keyword>
<dbReference type="EMBL" id="JRXF01000008">
    <property type="protein sequence ID" value="KOC94165.1"/>
    <property type="molecule type" value="Genomic_DNA"/>
</dbReference>
<dbReference type="PANTHER" id="PTHR43547:SF2">
    <property type="entry name" value="HYBRID SIGNAL TRANSDUCTION HISTIDINE KINASE C"/>
    <property type="match status" value="1"/>
</dbReference>
<evidence type="ECO:0000313" key="8">
    <source>
        <dbReference type="Proteomes" id="UP000036851"/>
    </source>
</evidence>
<keyword evidence="4" id="KW-0812">Transmembrane</keyword>
<dbReference type="Pfam" id="PF02518">
    <property type="entry name" value="HATPase_c"/>
    <property type="match status" value="1"/>
</dbReference>
<dbReference type="Proteomes" id="UP000037088">
    <property type="component" value="Unassembled WGS sequence"/>
</dbReference>
<dbReference type="Proteomes" id="UP000036851">
    <property type="component" value="Unassembled WGS sequence"/>
</dbReference>
<dbReference type="InterPro" id="IPR005467">
    <property type="entry name" value="His_kinase_dom"/>
</dbReference>
<dbReference type="GO" id="GO:0000155">
    <property type="term" value="F:phosphorelay sensor kinase activity"/>
    <property type="evidence" value="ECO:0007669"/>
    <property type="project" value="InterPro"/>
</dbReference>
<dbReference type="SUPFAM" id="SSF55874">
    <property type="entry name" value="ATPase domain of HSP90 chaperone/DNA topoisomerase II/histidine kinase"/>
    <property type="match status" value="1"/>
</dbReference>
<evidence type="ECO:0000256" key="4">
    <source>
        <dbReference type="SAM" id="Phobius"/>
    </source>
</evidence>
<organism evidence="6 9">
    <name type="scientific">Winslowiella iniecta</name>
    <dbReference type="NCBI Taxonomy" id="1560201"/>
    <lineage>
        <taxon>Bacteria</taxon>
        <taxon>Pseudomonadati</taxon>
        <taxon>Pseudomonadota</taxon>
        <taxon>Gammaproteobacteria</taxon>
        <taxon>Enterobacterales</taxon>
        <taxon>Erwiniaceae</taxon>
        <taxon>Winslowiella</taxon>
    </lineage>
</organism>